<dbReference type="AlphaFoldDB" id="A0A8S4E1M3"/>
<keyword evidence="1" id="KW-0175">Coiled coil</keyword>
<sequence length="174" mass="17855">MAEVLTMEIEVEELKASAGGAAAVKQEPGECAACGAAAGAGALDAAAARTPSGASLLAVLLRYCPAPAPPAPAPALACPPCAELILVLDGAEQEYLRLRRRFEQLLAANPLLAPRAPAPAPAPAPHAPGSRTSPSTRHPGISPPQTYTMGTQRMNLSQSLRKKEEGPAKRKVIV</sequence>
<feature type="compositionally biased region" description="Pro residues" evidence="2">
    <location>
        <begin position="116"/>
        <end position="126"/>
    </location>
</feature>
<feature type="region of interest" description="Disordered" evidence="2">
    <location>
        <begin position="116"/>
        <end position="174"/>
    </location>
</feature>
<feature type="compositionally biased region" description="Polar residues" evidence="2">
    <location>
        <begin position="143"/>
        <end position="159"/>
    </location>
</feature>
<evidence type="ECO:0000256" key="2">
    <source>
        <dbReference type="SAM" id="MobiDB-lite"/>
    </source>
</evidence>
<evidence type="ECO:0000313" key="3">
    <source>
        <dbReference type="EMBL" id="CAG9108480.1"/>
    </source>
</evidence>
<name>A0A8S4E1M3_PLUXY</name>
<feature type="coiled-coil region" evidence="1">
    <location>
        <begin position="81"/>
        <end position="108"/>
    </location>
</feature>
<gene>
    <name evidence="3" type="ORF">PLXY2_LOCUS3858</name>
</gene>
<dbReference type="EMBL" id="CAJHNJ030000010">
    <property type="protein sequence ID" value="CAG9108480.1"/>
    <property type="molecule type" value="Genomic_DNA"/>
</dbReference>
<organism evidence="3 4">
    <name type="scientific">Plutella xylostella</name>
    <name type="common">Diamondback moth</name>
    <name type="synonym">Plutella maculipennis</name>
    <dbReference type="NCBI Taxonomy" id="51655"/>
    <lineage>
        <taxon>Eukaryota</taxon>
        <taxon>Metazoa</taxon>
        <taxon>Ecdysozoa</taxon>
        <taxon>Arthropoda</taxon>
        <taxon>Hexapoda</taxon>
        <taxon>Insecta</taxon>
        <taxon>Pterygota</taxon>
        <taxon>Neoptera</taxon>
        <taxon>Endopterygota</taxon>
        <taxon>Lepidoptera</taxon>
        <taxon>Glossata</taxon>
        <taxon>Ditrysia</taxon>
        <taxon>Yponomeutoidea</taxon>
        <taxon>Plutellidae</taxon>
        <taxon>Plutella</taxon>
    </lineage>
</organism>
<evidence type="ECO:0000313" key="4">
    <source>
        <dbReference type="Proteomes" id="UP000653454"/>
    </source>
</evidence>
<protein>
    <submittedName>
        <fullName evidence="3">(diamondback moth) hypothetical protein</fullName>
    </submittedName>
</protein>
<reference evidence="3" key="1">
    <citation type="submission" date="2020-11" db="EMBL/GenBank/DDBJ databases">
        <authorList>
            <person name="Whiteford S."/>
        </authorList>
    </citation>
    <scope>NUCLEOTIDE SEQUENCE</scope>
</reference>
<accession>A0A8S4E1M3</accession>
<keyword evidence="4" id="KW-1185">Reference proteome</keyword>
<proteinExistence type="predicted"/>
<evidence type="ECO:0000256" key="1">
    <source>
        <dbReference type="SAM" id="Coils"/>
    </source>
</evidence>
<dbReference type="Proteomes" id="UP000653454">
    <property type="component" value="Unassembled WGS sequence"/>
</dbReference>
<comment type="caution">
    <text evidence="3">The sequence shown here is derived from an EMBL/GenBank/DDBJ whole genome shotgun (WGS) entry which is preliminary data.</text>
</comment>